<feature type="signal peptide" evidence="1">
    <location>
        <begin position="1"/>
        <end position="27"/>
    </location>
</feature>
<dbReference type="EMBL" id="CP157483">
    <property type="protein sequence ID" value="XBO42341.1"/>
    <property type="molecule type" value="Genomic_DNA"/>
</dbReference>
<sequence length="165" mass="17361">MRIRAALIATLAMCTVLAGVNATPATAEPPAKAKQAKLLKVQPSPTPKGKIAVYVADVNTGETTFSGFEDPQPLAVASISGPYNPPRATDFILDPVSSPSAAYGFAGVGTKNGTWLNRIGARSGNWYGYFYWNSTGGRFKSVNMQPHAAVRLTGSATVDQVTITQ</sequence>
<dbReference type="RefSeq" id="WP_406829749.1">
    <property type="nucleotide sequence ID" value="NZ_CP157483.1"/>
</dbReference>
<feature type="chain" id="PRO_5043963915" evidence="1">
    <location>
        <begin position="28"/>
        <end position="165"/>
    </location>
</feature>
<name>A0AAU7JPZ8_9MICO</name>
<accession>A0AAU7JPZ8</accession>
<keyword evidence="1" id="KW-0732">Signal</keyword>
<organism evidence="2">
    <name type="scientific">Pedococcus sp. KACC 23699</name>
    <dbReference type="NCBI Taxonomy" id="3149228"/>
    <lineage>
        <taxon>Bacteria</taxon>
        <taxon>Bacillati</taxon>
        <taxon>Actinomycetota</taxon>
        <taxon>Actinomycetes</taxon>
        <taxon>Micrococcales</taxon>
        <taxon>Intrasporangiaceae</taxon>
        <taxon>Pedococcus</taxon>
    </lineage>
</organism>
<evidence type="ECO:0000313" key="2">
    <source>
        <dbReference type="EMBL" id="XBO42341.1"/>
    </source>
</evidence>
<protein>
    <submittedName>
        <fullName evidence="2">Uncharacterized protein</fullName>
    </submittedName>
</protein>
<gene>
    <name evidence="2" type="ORF">ABEG17_12200</name>
</gene>
<reference evidence="2" key="1">
    <citation type="submission" date="2024-05" db="EMBL/GenBank/DDBJ databases">
        <authorList>
            <person name="Kim S."/>
            <person name="Heo J."/>
            <person name="Choi H."/>
            <person name="Choi Y."/>
            <person name="Kwon S.-W."/>
            <person name="Kim Y."/>
        </authorList>
    </citation>
    <scope>NUCLEOTIDE SEQUENCE</scope>
    <source>
        <strain evidence="2">KACC 23699</strain>
    </source>
</reference>
<evidence type="ECO:0000256" key="1">
    <source>
        <dbReference type="SAM" id="SignalP"/>
    </source>
</evidence>
<proteinExistence type="predicted"/>
<dbReference type="AlphaFoldDB" id="A0AAU7JPZ8"/>